<evidence type="ECO:0000313" key="2">
    <source>
        <dbReference type="EMBL" id="QGY42555.1"/>
    </source>
</evidence>
<dbReference type="PANTHER" id="PTHR43751:SF1">
    <property type="entry name" value="SULFATASE ATSG-RELATED"/>
    <property type="match status" value="1"/>
</dbReference>
<proteinExistence type="predicted"/>
<feature type="domain" description="Sulfatase N-terminal" evidence="1">
    <location>
        <begin position="28"/>
        <end position="317"/>
    </location>
</feature>
<dbReference type="GO" id="GO:0016787">
    <property type="term" value="F:hydrolase activity"/>
    <property type="evidence" value="ECO:0007669"/>
    <property type="project" value="UniProtKB-KW"/>
</dbReference>
<dbReference type="Pfam" id="PF00884">
    <property type="entry name" value="Sulfatase"/>
    <property type="match status" value="1"/>
</dbReference>
<dbReference type="PANTHER" id="PTHR43751">
    <property type="entry name" value="SULFATASE"/>
    <property type="match status" value="1"/>
</dbReference>
<dbReference type="Proteomes" id="UP000428260">
    <property type="component" value="Chromosome"/>
</dbReference>
<dbReference type="GO" id="GO:0016740">
    <property type="term" value="F:transferase activity"/>
    <property type="evidence" value="ECO:0007669"/>
    <property type="project" value="UniProtKB-KW"/>
</dbReference>
<keyword evidence="2" id="KW-0808">Transferase</keyword>
<dbReference type="SUPFAM" id="SSF53649">
    <property type="entry name" value="Alkaline phosphatase-like"/>
    <property type="match status" value="1"/>
</dbReference>
<dbReference type="EMBL" id="CP046401">
    <property type="protein sequence ID" value="QGY42555.1"/>
    <property type="molecule type" value="Genomic_DNA"/>
</dbReference>
<keyword evidence="2" id="KW-0378">Hydrolase</keyword>
<name>A0A6I6JI29_9BACT</name>
<protein>
    <submittedName>
        <fullName evidence="2">Sulfatase-like hydrolase/transferase</fullName>
    </submittedName>
</protein>
<keyword evidence="3" id="KW-1185">Reference proteome</keyword>
<dbReference type="CDD" id="cd16027">
    <property type="entry name" value="SGSH"/>
    <property type="match status" value="1"/>
</dbReference>
<organism evidence="2 3">
    <name type="scientific">Maribellus comscasis</name>
    <dbReference type="NCBI Taxonomy" id="2681766"/>
    <lineage>
        <taxon>Bacteria</taxon>
        <taxon>Pseudomonadati</taxon>
        <taxon>Bacteroidota</taxon>
        <taxon>Bacteroidia</taxon>
        <taxon>Marinilabiliales</taxon>
        <taxon>Prolixibacteraceae</taxon>
        <taxon>Maribellus</taxon>
    </lineage>
</organism>
<dbReference type="InterPro" id="IPR017850">
    <property type="entry name" value="Alkaline_phosphatase_core_sf"/>
</dbReference>
<dbReference type="InterPro" id="IPR000917">
    <property type="entry name" value="Sulfatase_N"/>
</dbReference>
<dbReference type="PROSITE" id="PS51257">
    <property type="entry name" value="PROKAR_LIPOPROTEIN"/>
    <property type="match status" value="1"/>
</dbReference>
<dbReference type="Gene3D" id="3.40.720.10">
    <property type="entry name" value="Alkaline Phosphatase, subunit A"/>
    <property type="match status" value="1"/>
</dbReference>
<sequence>MNFKIHIISFIFFTSVAGCSRTEFNTLPNILICIADDVSYPHMGENCKWIKTPAFDRVANEGLFFENAYTPNAKCAPSRACLLTGRNPWQLEQAANMCAFFPSKYKTYPEALSERRYFVGYTGKPWAPGVPGEKGGKLRQLCGEMWNSIKLKPPTKGISSVDYASNFIEFYKNKPKNKPFCFWYGGHEPHRRYEYKSGIQSGKKISDIKEIPPFFPDNEVVRNDLLDYALEIEYFDAHLNKILNYLDSTGELNNTIVIVTADNGMPFPRAKTDEYNFSNHIPLSIMWKNGIKSPGRIVKDYVSFIDIAPTLFDIAGIDNEKDYGLQPFTGKSMLPIFQKINNTEKFRDFVLIGKEKHGVGRPNDLGYPIRGIVKGDMLYLHNYRNDLWPVGPPQTGYSNVDGSPTKTEVLKSRKSAEKKYLWKLSFAKRGIQELYNLKDDPYCINNLINNYDYSGIAMQLGKEMENELKKEADSRMFGQGDIFQNYESSENQYKNLYHRIVIEKEKLVPSWINASDIEPGFTE</sequence>
<dbReference type="AlphaFoldDB" id="A0A6I6JI29"/>
<accession>A0A6I6JI29</accession>
<evidence type="ECO:0000313" key="3">
    <source>
        <dbReference type="Proteomes" id="UP000428260"/>
    </source>
</evidence>
<reference evidence="2 3" key="1">
    <citation type="submission" date="2019-11" db="EMBL/GenBank/DDBJ databases">
        <authorList>
            <person name="Zheng R.K."/>
            <person name="Sun C.M."/>
        </authorList>
    </citation>
    <scope>NUCLEOTIDE SEQUENCE [LARGE SCALE GENOMIC DNA]</scope>
    <source>
        <strain evidence="2 3">WC007</strain>
    </source>
</reference>
<dbReference type="KEGG" id="mcos:GM418_02470"/>
<dbReference type="InterPro" id="IPR052701">
    <property type="entry name" value="GAG_Ulvan_Degrading_Sulfatases"/>
</dbReference>
<gene>
    <name evidence="2" type="ORF">GM418_02470</name>
</gene>
<evidence type="ECO:0000259" key="1">
    <source>
        <dbReference type="Pfam" id="PF00884"/>
    </source>
</evidence>
<dbReference type="RefSeq" id="WP_158862806.1">
    <property type="nucleotide sequence ID" value="NZ_CP046401.1"/>
</dbReference>